<gene>
    <name evidence="1" type="ORF">BDK51DRAFT_50621</name>
</gene>
<name>A0A4P9VWY8_9FUNG</name>
<evidence type="ECO:0000313" key="1">
    <source>
        <dbReference type="EMBL" id="RKO82778.1"/>
    </source>
</evidence>
<accession>A0A4P9VWY8</accession>
<proteinExistence type="predicted"/>
<dbReference type="EMBL" id="ML002102">
    <property type="protein sequence ID" value="RKO82778.1"/>
    <property type="molecule type" value="Genomic_DNA"/>
</dbReference>
<protein>
    <submittedName>
        <fullName evidence="1">Uncharacterized protein</fullName>
    </submittedName>
</protein>
<organism evidence="1 2">
    <name type="scientific">Blyttiomyces helicus</name>
    <dbReference type="NCBI Taxonomy" id="388810"/>
    <lineage>
        <taxon>Eukaryota</taxon>
        <taxon>Fungi</taxon>
        <taxon>Fungi incertae sedis</taxon>
        <taxon>Chytridiomycota</taxon>
        <taxon>Chytridiomycota incertae sedis</taxon>
        <taxon>Chytridiomycetes</taxon>
        <taxon>Chytridiomycetes incertae sedis</taxon>
        <taxon>Blyttiomyces</taxon>
    </lineage>
</organism>
<sequence length="251" mass="26723">MTPWLAGASGTLSQQGTILDAASLLDSGGNTRPVYSLLQYLSTHIPIPGSIYVSESLNPADQTIKTLVTSFTGDTFFFILSRPSLPDSLNGTLKLFVRNPLYSNAYVAQNILLVPFPNSNMTTTTTTTDSQGNTSSSTVVSPRVDLSKTNISTSFFEGSLVISLTGLPYGGPLLFLSGNVAVAEPTPIPPPVSNSGPTPVTLSTIVQLPVNYGFPTLTTYPVGTVYYDSKYSGIYIYVNNAWIPASLLTYV</sequence>
<reference evidence="2" key="1">
    <citation type="journal article" date="2018" name="Nat. Microbiol.">
        <title>Leveraging single-cell genomics to expand the fungal tree of life.</title>
        <authorList>
            <person name="Ahrendt S.R."/>
            <person name="Quandt C.A."/>
            <person name="Ciobanu D."/>
            <person name="Clum A."/>
            <person name="Salamov A."/>
            <person name="Andreopoulos B."/>
            <person name="Cheng J.F."/>
            <person name="Woyke T."/>
            <person name="Pelin A."/>
            <person name="Henrissat B."/>
            <person name="Reynolds N.K."/>
            <person name="Benny G.L."/>
            <person name="Smith M.E."/>
            <person name="James T.Y."/>
            <person name="Grigoriev I.V."/>
        </authorList>
    </citation>
    <scope>NUCLEOTIDE SEQUENCE [LARGE SCALE GENOMIC DNA]</scope>
</reference>
<keyword evidence="2" id="KW-1185">Reference proteome</keyword>
<evidence type="ECO:0000313" key="2">
    <source>
        <dbReference type="Proteomes" id="UP000269721"/>
    </source>
</evidence>
<dbReference type="AlphaFoldDB" id="A0A4P9VWY8"/>
<dbReference type="Proteomes" id="UP000269721">
    <property type="component" value="Unassembled WGS sequence"/>
</dbReference>